<feature type="chain" id="PRO_5006390780" description="DUF3016 domain-containing protein" evidence="1">
    <location>
        <begin position="24"/>
        <end position="189"/>
    </location>
</feature>
<dbReference type="OrthoDB" id="195620at2"/>
<keyword evidence="1" id="KW-0732">Signal</keyword>
<feature type="signal peptide" evidence="1">
    <location>
        <begin position="1"/>
        <end position="23"/>
    </location>
</feature>
<evidence type="ECO:0000313" key="2">
    <source>
        <dbReference type="EMBL" id="KRG43689.1"/>
    </source>
</evidence>
<dbReference type="RefSeq" id="WP_057646385.1">
    <property type="nucleotide sequence ID" value="NZ_LLXU01000074.1"/>
</dbReference>
<protein>
    <recommendedName>
        <fullName evidence="4">DUF3016 domain-containing protein</fullName>
    </recommendedName>
</protein>
<accession>A0A0R0AH98</accession>
<name>A0A0R0AH98_9GAMM</name>
<organism evidence="2 3">
    <name type="scientific">Stenotrophomonas panacihumi</name>
    <dbReference type="NCBI Taxonomy" id="676599"/>
    <lineage>
        <taxon>Bacteria</taxon>
        <taxon>Pseudomonadati</taxon>
        <taxon>Pseudomonadota</taxon>
        <taxon>Gammaproteobacteria</taxon>
        <taxon>Lysobacterales</taxon>
        <taxon>Lysobacteraceae</taxon>
        <taxon>Stenotrophomonas</taxon>
    </lineage>
</organism>
<evidence type="ECO:0000256" key="1">
    <source>
        <dbReference type="SAM" id="SignalP"/>
    </source>
</evidence>
<dbReference type="Proteomes" id="UP000051802">
    <property type="component" value="Unassembled WGS sequence"/>
</dbReference>
<reference evidence="2 3" key="1">
    <citation type="submission" date="2015-10" db="EMBL/GenBank/DDBJ databases">
        <title>Genome sequencing and analysis of members of genus Stenotrophomonas.</title>
        <authorList>
            <person name="Patil P.P."/>
            <person name="Midha S."/>
            <person name="Patil P.B."/>
        </authorList>
    </citation>
    <scope>NUCLEOTIDE SEQUENCE [LARGE SCALE GENOMIC DNA]</scope>
    <source>
        <strain evidence="2 3">JCM 16536</strain>
    </source>
</reference>
<gene>
    <name evidence="2" type="ORF">ARC20_09645</name>
</gene>
<dbReference type="Pfam" id="PF11454">
    <property type="entry name" value="DUF3016"/>
    <property type="match status" value="1"/>
</dbReference>
<evidence type="ECO:0000313" key="3">
    <source>
        <dbReference type="Proteomes" id="UP000051802"/>
    </source>
</evidence>
<evidence type="ECO:0008006" key="4">
    <source>
        <dbReference type="Google" id="ProtNLM"/>
    </source>
</evidence>
<keyword evidence="3" id="KW-1185">Reference proteome</keyword>
<comment type="caution">
    <text evidence="2">The sequence shown here is derived from an EMBL/GenBank/DDBJ whole genome shotgun (WGS) entry which is preliminary data.</text>
</comment>
<sequence>MKRTLTCAAILLTCLLGLSAAEARVRNVTDPNAPRALPADGPVSVQWTDPNQFTEIRYSGNRFQAQQGDWVTTLATYFRTSAAKQLPAGDKLDITITDIKRAGEYEPWHGPRGQDIRVVKDIYPPRIRFNYVWTDANGQVVSQGEKRLIDAGFLTNSINITDSDQLRYEKRMIDDWTRSEFDGKATAGR</sequence>
<dbReference type="EMBL" id="LLXU01000074">
    <property type="protein sequence ID" value="KRG43689.1"/>
    <property type="molecule type" value="Genomic_DNA"/>
</dbReference>
<dbReference type="STRING" id="676599.ARC20_09645"/>
<dbReference type="InterPro" id="IPR021557">
    <property type="entry name" value="DUF3016"/>
</dbReference>
<dbReference type="AlphaFoldDB" id="A0A0R0AH98"/>
<proteinExistence type="predicted"/>